<name>A0A9N9JL57_9GLOM</name>
<keyword evidence="3" id="KW-1185">Reference proteome</keyword>
<accession>A0A9N9JL57</accession>
<protein>
    <submittedName>
        <fullName evidence="2">6246_t:CDS:1</fullName>
    </submittedName>
</protein>
<reference evidence="2" key="1">
    <citation type="submission" date="2021-06" db="EMBL/GenBank/DDBJ databases">
        <authorList>
            <person name="Kallberg Y."/>
            <person name="Tangrot J."/>
            <person name="Rosling A."/>
        </authorList>
    </citation>
    <scope>NUCLEOTIDE SEQUENCE</scope>
    <source>
        <strain evidence="2">CL551</strain>
    </source>
</reference>
<comment type="caution">
    <text evidence="2">The sequence shown here is derived from an EMBL/GenBank/DDBJ whole genome shotgun (WGS) entry which is preliminary data.</text>
</comment>
<gene>
    <name evidence="2" type="ORF">AMORRO_LOCUS17740</name>
</gene>
<evidence type="ECO:0000256" key="1">
    <source>
        <dbReference type="SAM" id="MobiDB-lite"/>
    </source>
</evidence>
<feature type="compositionally biased region" description="Polar residues" evidence="1">
    <location>
        <begin position="20"/>
        <end position="40"/>
    </location>
</feature>
<evidence type="ECO:0000313" key="2">
    <source>
        <dbReference type="EMBL" id="CAG8786081.1"/>
    </source>
</evidence>
<evidence type="ECO:0000313" key="3">
    <source>
        <dbReference type="Proteomes" id="UP000789342"/>
    </source>
</evidence>
<dbReference type="Proteomes" id="UP000789342">
    <property type="component" value="Unassembled WGS sequence"/>
</dbReference>
<feature type="non-terminal residue" evidence="2">
    <location>
        <position position="40"/>
    </location>
</feature>
<proteinExistence type="predicted"/>
<dbReference type="AlphaFoldDB" id="A0A9N9JL57"/>
<organism evidence="2 3">
    <name type="scientific">Acaulospora morrowiae</name>
    <dbReference type="NCBI Taxonomy" id="94023"/>
    <lineage>
        <taxon>Eukaryota</taxon>
        <taxon>Fungi</taxon>
        <taxon>Fungi incertae sedis</taxon>
        <taxon>Mucoromycota</taxon>
        <taxon>Glomeromycotina</taxon>
        <taxon>Glomeromycetes</taxon>
        <taxon>Diversisporales</taxon>
        <taxon>Acaulosporaceae</taxon>
        <taxon>Acaulospora</taxon>
    </lineage>
</organism>
<sequence length="40" mass="4315">LRESSRHLSAHAKKVAQDPMNAQHSNLASAQQVIHSHGTA</sequence>
<feature type="region of interest" description="Disordered" evidence="1">
    <location>
        <begin position="1"/>
        <end position="40"/>
    </location>
</feature>
<feature type="non-terminal residue" evidence="2">
    <location>
        <position position="1"/>
    </location>
</feature>
<dbReference type="EMBL" id="CAJVPV010056784">
    <property type="protein sequence ID" value="CAG8786081.1"/>
    <property type="molecule type" value="Genomic_DNA"/>
</dbReference>